<feature type="transmembrane region" description="Helical" evidence="1">
    <location>
        <begin position="72"/>
        <end position="92"/>
    </location>
</feature>
<dbReference type="OrthoDB" id="3210850at2759"/>
<feature type="transmembrane region" description="Helical" evidence="1">
    <location>
        <begin position="104"/>
        <end position="123"/>
    </location>
</feature>
<dbReference type="PANTHER" id="PTHR38848:SF3">
    <property type="entry name" value="G-PROTEIN COUPLED RECEPTORS FAMILY 3 PROFILE DOMAIN-CONTAINING PROTEIN"/>
    <property type="match status" value="1"/>
</dbReference>
<dbReference type="Proteomes" id="UP000027730">
    <property type="component" value="Unassembled WGS sequence"/>
</dbReference>
<feature type="transmembrane region" description="Helical" evidence="1">
    <location>
        <begin position="143"/>
        <end position="163"/>
    </location>
</feature>
<dbReference type="GeneID" id="25413682"/>
<sequence length="372" mass="42274">MKMAELIPRRLFAIFEDDQPGPRAPQQSSLLGIAIYSSLSCLPLLLTCYLFWRRVREVRWQSIRHISWIRFLVYASYIVSIAFFVTAIAISGVGIHTSGFCRTAIYFCIGFLFTGRLTTQLFLIERAHIANLDYLRRRDDPIWILSTACVGVFATFLLIWMFLNPVAYMANNDGRCRKGLPREVVAPLEVYEIVTYIVLTGVFIMILRRTRRTELFPSVPERFTTFGKALNRISHVGRPSSTNKTTDVELVEVDINSDVVVLPASTRPCRIRGLAHKSLIGTFLILGWGVINSTIFYVTGGREHVWLCFTQCNMDIFLSVCVLHWLTANPKEFERSMRDERLSVTELPVFLRGDSIAEPESAKLPSSSSSVV</sequence>
<dbReference type="RefSeq" id="XP_013426691.1">
    <property type="nucleotide sequence ID" value="XM_013571237.1"/>
</dbReference>
<protein>
    <submittedName>
        <fullName evidence="2">Uncharacterized protein</fullName>
    </submittedName>
</protein>
<feature type="transmembrane region" description="Helical" evidence="1">
    <location>
        <begin position="30"/>
        <end position="52"/>
    </location>
</feature>
<dbReference type="EMBL" id="KL584711">
    <property type="protein sequence ID" value="KEQ72339.1"/>
    <property type="molecule type" value="Genomic_DNA"/>
</dbReference>
<evidence type="ECO:0000256" key="1">
    <source>
        <dbReference type="SAM" id="Phobius"/>
    </source>
</evidence>
<keyword evidence="1" id="KW-0812">Transmembrane</keyword>
<evidence type="ECO:0000313" key="2">
    <source>
        <dbReference type="EMBL" id="KEQ72339.1"/>
    </source>
</evidence>
<accession>A0A074WL49</accession>
<evidence type="ECO:0000313" key="3">
    <source>
        <dbReference type="Proteomes" id="UP000027730"/>
    </source>
</evidence>
<feature type="transmembrane region" description="Helical" evidence="1">
    <location>
        <begin position="279"/>
        <end position="298"/>
    </location>
</feature>
<keyword evidence="1" id="KW-1133">Transmembrane helix</keyword>
<dbReference type="PANTHER" id="PTHR38848">
    <property type="entry name" value="G-PROTEIN COUPLED RECEPTORS FAMILY 3 PROFILE DOMAIN-CONTAINING PROTEIN"/>
    <property type="match status" value="1"/>
</dbReference>
<reference evidence="2 3" key="1">
    <citation type="journal article" date="2014" name="BMC Genomics">
        <title>Genome sequencing of four Aureobasidium pullulans varieties: biotechnological potential, stress tolerance, and description of new species.</title>
        <authorList>
            <person name="Gostin Ar C."/>
            <person name="Ohm R.A."/>
            <person name="Kogej T."/>
            <person name="Sonjak S."/>
            <person name="Turk M."/>
            <person name="Zajc J."/>
            <person name="Zalar P."/>
            <person name="Grube M."/>
            <person name="Sun H."/>
            <person name="Han J."/>
            <person name="Sharma A."/>
            <person name="Chiniquy J."/>
            <person name="Ngan C.Y."/>
            <person name="Lipzen A."/>
            <person name="Barry K."/>
            <person name="Grigoriev I.V."/>
            <person name="Gunde-Cimerman N."/>
        </authorList>
    </citation>
    <scope>NUCLEOTIDE SEQUENCE [LARGE SCALE GENOMIC DNA]</scope>
    <source>
        <strain evidence="2 3">CBS 147.97</strain>
    </source>
</reference>
<gene>
    <name evidence="2" type="ORF">M436DRAFT_64354</name>
</gene>
<organism evidence="2 3">
    <name type="scientific">Aureobasidium namibiae CBS 147.97</name>
    <dbReference type="NCBI Taxonomy" id="1043004"/>
    <lineage>
        <taxon>Eukaryota</taxon>
        <taxon>Fungi</taxon>
        <taxon>Dikarya</taxon>
        <taxon>Ascomycota</taxon>
        <taxon>Pezizomycotina</taxon>
        <taxon>Dothideomycetes</taxon>
        <taxon>Dothideomycetidae</taxon>
        <taxon>Dothideales</taxon>
        <taxon>Saccotheciaceae</taxon>
        <taxon>Aureobasidium</taxon>
    </lineage>
</organism>
<keyword evidence="3" id="KW-1185">Reference proteome</keyword>
<feature type="transmembrane region" description="Helical" evidence="1">
    <location>
        <begin position="304"/>
        <end position="328"/>
    </location>
</feature>
<keyword evidence="1" id="KW-0472">Membrane</keyword>
<feature type="transmembrane region" description="Helical" evidence="1">
    <location>
        <begin position="190"/>
        <end position="207"/>
    </location>
</feature>
<proteinExistence type="predicted"/>
<name>A0A074WL49_9PEZI</name>
<dbReference type="AlphaFoldDB" id="A0A074WL49"/>
<dbReference type="HOGENOM" id="CLU_745921_0_0_1"/>